<evidence type="ECO:0000313" key="7">
    <source>
        <dbReference type="EMBL" id="NCU52951.1"/>
    </source>
</evidence>
<evidence type="ECO:0000313" key="8">
    <source>
        <dbReference type="EMBL" id="NCU62852.1"/>
    </source>
</evidence>
<protein>
    <recommendedName>
        <fullName evidence="10">MtN3 and saliva related transmembrane protein</fullName>
    </recommendedName>
</protein>
<evidence type="ECO:0000256" key="3">
    <source>
        <dbReference type="ARBA" id="ARBA00022989"/>
    </source>
</evidence>
<dbReference type="Proteomes" id="UP000713222">
    <property type="component" value="Unassembled WGS sequence"/>
</dbReference>
<dbReference type="InterPro" id="IPR006603">
    <property type="entry name" value="PQ-loop_rpt"/>
</dbReference>
<evidence type="ECO:0000313" key="9">
    <source>
        <dbReference type="Proteomes" id="UP000572953"/>
    </source>
</evidence>
<sequence length="85" mass="9730">MEKYITYIGFFSGFCTTVAFVPQAYKVWKTKSTKDISLWMFLIFTTGVASWLVYGVLTNNLPIIFANIVTLFLAFLILVAKIKFN</sequence>
<evidence type="ECO:0000256" key="4">
    <source>
        <dbReference type="ARBA" id="ARBA00023136"/>
    </source>
</evidence>
<organism evidence="8 9">
    <name type="scientific">Candidatus Fonsibacter lacus</name>
    <dbReference type="NCBI Taxonomy" id="2576439"/>
    <lineage>
        <taxon>Bacteria</taxon>
        <taxon>Pseudomonadati</taxon>
        <taxon>Pseudomonadota</taxon>
        <taxon>Alphaproteobacteria</taxon>
        <taxon>Candidatus Pelagibacterales</taxon>
        <taxon>Candidatus Pelagibacterales incertae sedis</taxon>
        <taxon>Candidatus Fonsibacter</taxon>
    </lineage>
</organism>
<reference evidence="8 9" key="1">
    <citation type="submission" date="2018-10" db="EMBL/GenBank/DDBJ databases">
        <title>Iterative Subtractive Binning of Freshwater Chronoseries Metagenomes Recovers Nearly Complete Genomes from over Four Hundred Novel Species.</title>
        <authorList>
            <person name="Rodriguez-R L.M."/>
            <person name="Tsementzi D."/>
            <person name="Luo C."/>
            <person name="Konstantinidis K.T."/>
        </authorList>
    </citation>
    <scope>NUCLEOTIDE SEQUENCE [LARGE SCALE GENOMIC DNA]</scope>
    <source>
        <strain evidence="8">WB7_2B_003</strain>
        <strain evidence="6">WB7_6_001</strain>
        <strain evidence="7">WB8_2A_004</strain>
    </source>
</reference>
<comment type="subcellular location">
    <subcellularLocation>
        <location evidence="1">Membrane</location>
        <topology evidence="1">Multi-pass membrane protein</topology>
    </subcellularLocation>
</comment>
<evidence type="ECO:0008006" key="10">
    <source>
        <dbReference type="Google" id="ProtNLM"/>
    </source>
</evidence>
<dbReference type="GO" id="GO:0051119">
    <property type="term" value="F:sugar transmembrane transporter activity"/>
    <property type="evidence" value="ECO:0007669"/>
    <property type="project" value="InterPro"/>
</dbReference>
<dbReference type="EMBL" id="RGET01000170">
    <property type="protein sequence ID" value="NBN88567.1"/>
    <property type="molecule type" value="Genomic_DNA"/>
</dbReference>
<feature type="transmembrane region" description="Helical" evidence="5">
    <location>
        <begin position="6"/>
        <end position="25"/>
    </location>
</feature>
<keyword evidence="3 5" id="KW-1133">Transmembrane helix</keyword>
<dbReference type="EMBL" id="RGOB01000023">
    <property type="protein sequence ID" value="NCU52951.1"/>
    <property type="molecule type" value="Genomic_DNA"/>
</dbReference>
<comment type="caution">
    <text evidence="8">The sequence shown here is derived from an EMBL/GenBank/DDBJ whole genome shotgun (WGS) entry which is preliminary data.</text>
</comment>
<dbReference type="SMART" id="SM00679">
    <property type="entry name" value="CTNS"/>
    <property type="match status" value="1"/>
</dbReference>
<dbReference type="GO" id="GO:0016020">
    <property type="term" value="C:membrane"/>
    <property type="evidence" value="ECO:0007669"/>
    <property type="project" value="UniProtKB-SubCell"/>
</dbReference>
<dbReference type="NCBIfam" id="NF037968">
    <property type="entry name" value="SemiSWEET_2"/>
    <property type="match status" value="1"/>
</dbReference>
<accession>A0A845S8K5</accession>
<evidence type="ECO:0000256" key="5">
    <source>
        <dbReference type="SAM" id="Phobius"/>
    </source>
</evidence>
<dbReference type="Proteomes" id="UP000572953">
    <property type="component" value="Unassembled WGS sequence"/>
</dbReference>
<feature type="transmembrane region" description="Helical" evidence="5">
    <location>
        <begin position="37"/>
        <end position="57"/>
    </location>
</feature>
<dbReference type="AlphaFoldDB" id="A0A845S8K5"/>
<name>A0A845S8K5_9PROT</name>
<proteinExistence type="predicted"/>
<dbReference type="Proteomes" id="UP000747791">
    <property type="component" value="Unassembled WGS sequence"/>
</dbReference>
<keyword evidence="4 5" id="KW-0472">Membrane</keyword>
<evidence type="ECO:0000313" key="6">
    <source>
        <dbReference type="EMBL" id="NBN88567.1"/>
    </source>
</evidence>
<dbReference type="Gene3D" id="1.20.1280.290">
    <property type="match status" value="1"/>
</dbReference>
<evidence type="ECO:0000256" key="2">
    <source>
        <dbReference type="ARBA" id="ARBA00022692"/>
    </source>
</evidence>
<evidence type="ECO:0000256" key="1">
    <source>
        <dbReference type="ARBA" id="ARBA00004141"/>
    </source>
</evidence>
<dbReference type="EMBL" id="RGGN01000050">
    <property type="protein sequence ID" value="NCU62852.1"/>
    <property type="molecule type" value="Genomic_DNA"/>
</dbReference>
<dbReference type="InterPro" id="IPR047662">
    <property type="entry name" value="SemiSWEET"/>
</dbReference>
<feature type="transmembrane region" description="Helical" evidence="5">
    <location>
        <begin position="63"/>
        <end position="80"/>
    </location>
</feature>
<dbReference type="Pfam" id="PF04193">
    <property type="entry name" value="PQ-loop"/>
    <property type="match status" value="1"/>
</dbReference>
<keyword evidence="2 5" id="KW-0812">Transmembrane</keyword>
<gene>
    <name evidence="6" type="ORF">EBV32_05730</name>
    <name evidence="8" type="ORF">EBV78_02005</name>
    <name evidence="7" type="ORF">EBX74_01410</name>
</gene>